<gene>
    <name evidence="1" type="ORF">LTR37_013489</name>
</gene>
<name>A0ACC3MW60_9PEZI</name>
<dbReference type="EMBL" id="JAUTXU010000133">
    <property type="protein sequence ID" value="KAK3704972.1"/>
    <property type="molecule type" value="Genomic_DNA"/>
</dbReference>
<keyword evidence="2" id="KW-1185">Reference proteome</keyword>
<comment type="caution">
    <text evidence="1">The sequence shown here is derived from an EMBL/GenBank/DDBJ whole genome shotgun (WGS) entry which is preliminary data.</text>
</comment>
<evidence type="ECO:0000313" key="2">
    <source>
        <dbReference type="Proteomes" id="UP001281147"/>
    </source>
</evidence>
<evidence type="ECO:0000313" key="1">
    <source>
        <dbReference type="EMBL" id="KAK3704972.1"/>
    </source>
</evidence>
<dbReference type="Proteomes" id="UP001281147">
    <property type="component" value="Unassembled WGS sequence"/>
</dbReference>
<sequence>MASGLFSGLFLRDGTSIEDFSESLRVSEARARESEAKGKQQLHTVALENIRLKNELSESHQLNEHITLQNKAATYEKAAEENREAKDSLIIKSAALEREAASVRDAEDVLRKYEDQQMFNIAAVTYEMVYEKFSGIGEWCAGDLGTAFDDIRSHLEEMPRSVLRKVKKVMRDEREKREEEEEQEEQQEEQERQSSHDSPGREMEMADIDEDNQQGI</sequence>
<accession>A0ACC3MW60</accession>
<proteinExistence type="predicted"/>
<reference evidence="1" key="1">
    <citation type="submission" date="2023-07" db="EMBL/GenBank/DDBJ databases">
        <title>Black Yeasts Isolated from many extreme environments.</title>
        <authorList>
            <person name="Coleine C."/>
            <person name="Stajich J.E."/>
            <person name="Selbmann L."/>
        </authorList>
    </citation>
    <scope>NUCLEOTIDE SEQUENCE</scope>
    <source>
        <strain evidence="1">CCFEE 5714</strain>
    </source>
</reference>
<organism evidence="1 2">
    <name type="scientific">Vermiconidia calcicola</name>
    <dbReference type="NCBI Taxonomy" id="1690605"/>
    <lineage>
        <taxon>Eukaryota</taxon>
        <taxon>Fungi</taxon>
        <taxon>Dikarya</taxon>
        <taxon>Ascomycota</taxon>
        <taxon>Pezizomycotina</taxon>
        <taxon>Dothideomycetes</taxon>
        <taxon>Dothideomycetidae</taxon>
        <taxon>Mycosphaerellales</taxon>
        <taxon>Extremaceae</taxon>
        <taxon>Vermiconidia</taxon>
    </lineage>
</organism>
<protein>
    <submittedName>
        <fullName evidence="1">Uncharacterized protein</fullName>
    </submittedName>
</protein>